<reference evidence="1" key="2">
    <citation type="submission" date="2022-01" db="EMBL/GenBank/DDBJ databases">
        <authorList>
            <person name="Yamashiro T."/>
            <person name="Shiraishi A."/>
            <person name="Satake H."/>
            <person name="Nakayama K."/>
        </authorList>
    </citation>
    <scope>NUCLEOTIDE SEQUENCE</scope>
</reference>
<sequence length="152" mass="17411">MVAEVPQSLEYRGGQLNVAPMLEVENFTNWKNIFMCHIVGIEPQFKNILLNGSYVPMTDGQRKPEGQWTGDERKAANLDQQLKSLTMSVLLDDQINSIINYSPDDEEDARDSQEYLNDLEEEFQERALLAKSKRFFKKGSQRFSSAKATDET</sequence>
<evidence type="ECO:0008006" key="3">
    <source>
        <dbReference type="Google" id="ProtNLM"/>
    </source>
</evidence>
<evidence type="ECO:0000313" key="1">
    <source>
        <dbReference type="EMBL" id="GJT60516.1"/>
    </source>
</evidence>
<gene>
    <name evidence="1" type="ORF">Tco_1004049</name>
</gene>
<proteinExistence type="predicted"/>
<dbReference type="EMBL" id="BQNB010017206">
    <property type="protein sequence ID" value="GJT60516.1"/>
    <property type="molecule type" value="Genomic_DNA"/>
</dbReference>
<organism evidence="1 2">
    <name type="scientific">Tanacetum coccineum</name>
    <dbReference type="NCBI Taxonomy" id="301880"/>
    <lineage>
        <taxon>Eukaryota</taxon>
        <taxon>Viridiplantae</taxon>
        <taxon>Streptophyta</taxon>
        <taxon>Embryophyta</taxon>
        <taxon>Tracheophyta</taxon>
        <taxon>Spermatophyta</taxon>
        <taxon>Magnoliopsida</taxon>
        <taxon>eudicotyledons</taxon>
        <taxon>Gunneridae</taxon>
        <taxon>Pentapetalae</taxon>
        <taxon>asterids</taxon>
        <taxon>campanulids</taxon>
        <taxon>Asterales</taxon>
        <taxon>Asteraceae</taxon>
        <taxon>Asteroideae</taxon>
        <taxon>Anthemideae</taxon>
        <taxon>Anthemidinae</taxon>
        <taxon>Tanacetum</taxon>
    </lineage>
</organism>
<reference evidence="1" key="1">
    <citation type="journal article" date="2022" name="Int. J. Mol. Sci.">
        <title>Draft Genome of Tanacetum Coccineum: Genomic Comparison of Closely Related Tanacetum-Family Plants.</title>
        <authorList>
            <person name="Yamashiro T."/>
            <person name="Shiraishi A."/>
            <person name="Nakayama K."/>
            <person name="Satake H."/>
        </authorList>
    </citation>
    <scope>NUCLEOTIDE SEQUENCE</scope>
</reference>
<comment type="caution">
    <text evidence="1">The sequence shown here is derived from an EMBL/GenBank/DDBJ whole genome shotgun (WGS) entry which is preliminary data.</text>
</comment>
<dbReference type="Proteomes" id="UP001151760">
    <property type="component" value="Unassembled WGS sequence"/>
</dbReference>
<name>A0ABQ5FAR8_9ASTR</name>
<protein>
    <recommendedName>
        <fullName evidence="3">Retrovirus-related Pol polyprotein from transposon TNT 1-94</fullName>
    </recommendedName>
</protein>
<evidence type="ECO:0000313" key="2">
    <source>
        <dbReference type="Proteomes" id="UP001151760"/>
    </source>
</evidence>
<accession>A0ABQ5FAR8</accession>
<keyword evidence="2" id="KW-1185">Reference proteome</keyword>